<keyword evidence="4" id="KW-0812">Transmembrane</keyword>
<protein>
    <recommendedName>
        <fullName evidence="5">Histidine kinase domain-containing protein</fullName>
    </recommendedName>
</protein>
<dbReference type="PANTHER" id="PTHR24421:SF61">
    <property type="entry name" value="OXYGEN SENSOR HISTIDINE KINASE NREB"/>
    <property type="match status" value="1"/>
</dbReference>
<reference evidence="6" key="1">
    <citation type="submission" date="2021-04" db="EMBL/GenBank/DDBJ databases">
        <title>Pseudonocardia sp. nov., isolated from sandy soil of mangrove forest.</title>
        <authorList>
            <person name="Zan Z."/>
            <person name="Huang R."/>
            <person name="Liu W."/>
        </authorList>
    </citation>
    <scope>NUCLEOTIDE SEQUENCE</scope>
    <source>
        <strain evidence="6">S2-4</strain>
    </source>
</reference>
<evidence type="ECO:0000259" key="5">
    <source>
        <dbReference type="PROSITE" id="PS50109"/>
    </source>
</evidence>
<name>A0ABT0ZV26_9PSEU</name>
<dbReference type="Proteomes" id="UP001165283">
    <property type="component" value="Unassembled WGS sequence"/>
</dbReference>
<dbReference type="InterPro" id="IPR003594">
    <property type="entry name" value="HATPase_dom"/>
</dbReference>
<dbReference type="PANTHER" id="PTHR24421">
    <property type="entry name" value="NITRATE/NITRITE SENSOR PROTEIN NARX-RELATED"/>
    <property type="match status" value="1"/>
</dbReference>
<dbReference type="InterPro" id="IPR050482">
    <property type="entry name" value="Sensor_HK_TwoCompSys"/>
</dbReference>
<dbReference type="Pfam" id="PF07730">
    <property type="entry name" value="HisKA_3"/>
    <property type="match status" value="1"/>
</dbReference>
<dbReference type="PROSITE" id="PS50109">
    <property type="entry name" value="HIS_KIN"/>
    <property type="match status" value="1"/>
</dbReference>
<feature type="domain" description="Histidine kinase" evidence="5">
    <location>
        <begin position="234"/>
        <end position="424"/>
    </location>
</feature>
<keyword evidence="1" id="KW-0808">Transferase</keyword>
<sequence>MVRTTLRRLAAVTVLAALLLGGLVALGVRLIGEAEGERTAQRVSTQVAAAVLVRLAEHDFTDVTPADRAALVADLAPFVDSGMVFRIKVWRVEGDRVRVVFSDEERIESALRPFDAELARRLDAGEAVVLPVPDDAEHRFESARADDLREVFIGFRDAAGEPARFEIYVPVDVEGTVGHAMGVLLPLALAGVLLLALTMLPLAVAIARRVDRDRRERQDALHYGLAAAELARRDLAHELHDDVIPHLAGAGLLLDTAATAEPARAGELVADARARIRDNVRRLRALLADLAPPALDPASAPDELARLVAGLAGDGPRIALDVADDLRLGPAAAALVHRATGELLRNALAHSGATAVRVVVGPEPGGLVRVTVTDDGRGFDPAAPSRPGHIGLLLVRRAVAEAGGRLSVRSGPGTTVDLLVPAEALPAVPPAVSAPVPGPPPARSST</sequence>
<dbReference type="SMART" id="SM00387">
    <property type="entry name" value="HATPase_c"/>
    <property type="match status" value="1"/>
</dbReference>
<dbReference type="InterPro" id="IPR005467">
    <property type="entry name" value="His_kinase_dom"/>
</dbReference>
<dbReference type="SUPFAM" id="SSF55874">
    <property type="entry name" value="ATPase domain of HSP90 chaperone/DNA topoisomerase II/histidine kinase"/>
    <property type="match status" value="1"/>
</dbReference>
<evidence type="ECO:0000313" key="6">
    <source>
        <dbReference type="EMBL" id="MCO1654578.1"/>
    </source>
</evidence>
<evidence type="ECO:0000256" key="4">
    <source>
        <dbReference type="SAM" id="Phobius"/>
    </source>
</evidence>
<keyword evidence="7" id="KW-1185">Reference proteome</keyword>
<dbReference type="Gene3D" id="3.30.565.10">
    <property type="entry name" value="Histidine kinase-like ATPase, C-terminal domain"/>
    <property type="match status" value="1"/>
</dbReference>
<evidence type="ECO:0000256" key="2">
    <source>
        <dbReference type="ARBA" id="ARBA00022777"/>
    </source>
</evidence>
<dbReference type="InterPro" id="IPR036890">
    <property type="entry name" value="HATPase_C_sf"/>
</dbReference>
<dbReference type="CDD" id="cd16917">
    <property type="entry name" value="HATPase_UhpB-NarQ-NarX-like"/>
    <property type="match status" value="1"/>
</dbReference>
<evidence type="ECO:0000256" key="3">
    <source>
        <dbReference type="ARBA" id="ARBA00023012"/>
    </source>
</evidence>
<proteinExistence type="predicted"/>
<organism evidence="6 7">
    <name type="scientific">Pseudonocardia humida</name>
    <dbReference type="NCBI Taxonomy" id="2800819"/>
    <lineage>
        <taxon>Bacteria</taxon>
        <taxon>Bacillati</taxon>
        <taxon>Actinomycetota</taxon>
        <taxon>Actinomycetes</taxon>
        <taxon>Pseudonocardiales</taxon>
        <taxon>Pseudonocardiaceae</taxon>
        <taxon>Pseudonocardia</taxon>
    </lineage>
</organism>
<evidence type="ECO:0000313" key="7">
    <source>
        <dbReference type="Proteomes" id="UP001165283"/>
    </source>
</evidence>
<keyword evidence="4" id="KW-1133">Transmembrane helix</keyword>
<accession>A0ABT0ZV26</accession>
<keyword evidence="2" id="KW-0418">Kinase</keyword>
<evidence type="ECO:0000256" key="1">
    <source>
        <dbReference type="ARBA" id="ARBA00022679"/>
    </source>
</evidence>
<dbReference type="Pfam" id="PF02518">
    <property type="entry name" value="HATPase_c"/>
    <property type="match status" value="1"/>
</dbReference>
<feature type="transmembrane region" description="Helical" evidence="4">
    <location>
        <begin position="183"/>
        <end position="207"/>
    </location>
</feature>
<dbReference type="InterPro" id="IPR011712">
    <property type="entry name" value="Sig_transdc_His_kin_sub3_dim/P"/>
</dbReference>
<gene>
    <name evidence="6" type="ORF">KDL28_05865</name>
</gene>
<comment type="caution">
    <text evidence="6">The sequence shown here is derived from an EMBL/GenBank/DDBJ whole genome shotgun (WGS) entry which is preliminary data.</text>
</comment>
<keyword evidence="4" id="KW-0472">Membrane</keyword>
<dbReference type="EMBL" id="JAGSOV010000011">
    <property type="protein sequence ID" value="MCO1654578.1"/>
    <property type="molecule type" value="Genomic_DNA"/>
</dbReference>
<dbReference type="RefSeq" id="WP_252436193.1">
    <property type="nucleotide sequence ID" value="NZ_JAGSOV010000011.1"/>
</dbReference>
<keyword evidence="3" id="KW-0902">Two-component regulatory system</keyword>